<protein>
    <submittedName>
        <fullName evidence="2">Uncharacterized protein</fullName>
    </submittedName>
</protein>
<dbReference type="AlphaFoldDB" id="A0A9W9WY97"/>
<proteinExistence type="predicted"/>
<gene>
    <name evidence="2" type="ORF">N7530_003980</name>
</gene>
<evidence type="ECO:0000313" key="2">
    <source>
        <dbReference type="EMBL" id="KAJ5478471.1"/>
    </source>
</evidence>
<reference evidence="2" key="2">
    <citation type="journal article" date="2023" name="IMA Fungus">
        <title>Comparative genomic study of the Penicillium genus elucidates a diverse pangenome and 15 lateral gene transfer events.</title>
        <authorList>
            <person name="Petersen C."/>
            <person name="Sorensen T."/>
            <person name="Nielsen M.R."/>
            <person name="Sondergaard T.E."/>
            <person name="Sorensen J.L."/>
            <person name="Fitzpatrick D.A."/>
            <person name="Frisvad J.C."/>
            <person name="Nielsen K.L."/>
        </authorList>
    </citation>
    <scope>NUCLEOTIDE SEQUENCE</scope>
    <source>
        <strain evidence="2">IBT 17660</strain>
    </source>
</reference>
<comment type="caution">
    <text evidence="2">The sequence shown here is derived from an EMBL/GenBank/DDBJ whole genome shotgun (WGS) entry which is preliminary data.</text>
</comment>
<evidence type="ECO:0000313" key="3">
    <source>
        <dbReference type="Proteomes" id="UP001147760"/>
    </source>
</evidence>
<sequence length="112" mass="12805">MAHVIQAITRQTGWINGERKRISDIRLHQHCVEGELSQVVVGLGSFLLDPKISVAPKTPGESSIVRKRIDRQLWDVRHIGSTDMEIISLRDTRKKQQRISEETDNMTSCSKR</sequence>
<dbReference type="EMBL" id="JAPWDO010000003">
    <property type="protein sequence ID" value="KAJ5478471.1"/>
    <property type="molecule type" value="Genomic_DNA"/>
</dbReference>
<name>A0A9W9WY97_9EURO</name>
<organism evidence="2 3">
    <name type="scientific">Penicillium desertorum</name>
    <dbReference type="NCBI Taxonomy" id="1303715"/>
    <lineage>
        <taxon>Eukaryota</taxon>
        <taxon>Fungi</taxon>
        <taxon>Dikarya</taxon>
        <taxon>Ascomycota</taxon>
        <taxon>Pezizomycotina</taxon>
        <taxon>Eurotiomycetes</taxon>
        <taxon>Eurotiomycetidae</taxon>
        <taxon>Eurotiales</taxon>
        <taxon>Aspergillaceae</taxon>
        <taxon>Penicillium</taxon>
    </lineage>
</organism>
<evidence type="ECO:0000256" key="1">
    <source>
        <dbReference type="SAM" id="MobiDB-lite"/>
    </source>
</evidence>
<dbReference type="Proteomes" id="UP001147760">
    <property type="component" value="Unassembled WGS sequence"/>
</dbReference>
<feature type="region of interest" description="Disordered" evidence="1">
    <location>
        <begin position="92"/>
        <end position="112"/>
    </location>
</feature>
<accession>A0A9W9WY97</accession>
<keyword evidence="3" id="KW-1185">Reference proteome</keyword>
<reference evidence="2" key="1">
    <citation type="submission" date="2022-12" db="EMBL/GenBank/DDBJ databases">
        <authorList>
            <person name="Petersen C."/>
        </authorList>
    </citation>
    <scope>NUCLEOTIDE SEQUENCE</scope>
    <source>
        <strain evidence="2">IBT 17660</strain>
    </source>
</reference>